<evidence type="ECO:0000313" key="1">
    <source>
        <dbReference type="EMBL" id="AKC61618.1"/>
    </source>
</evidence>
<proteinExistence type="predicted"/>
<dbReference type="EMBL" id="PDLH01000007">
    <property type="protein sequence ID" value="PHH01148.1"/>
    <property type="molecule type" value="Genomic_DNA"/>
</dbReference>
<dbReference type="Proteomes" id="UP000033052">
    <property type="component" value="Chromosome"/>
</dbReference>
<dbReference type="PANTHER" id="PTHR38471">
    <property type="entry name" value="FOUR HELIX BUNDLE PROTEIN"/>
    <property type="match status" value="1"/>
</dbReference>
<dbReference type="InterPro" id="IPR036583">
    <property type="entry name" value="23S_rRNA_IVS_sf"/>
</dbReference>
<gene>
    <name evidence="1" type="ORF">CLSPO_c08980</name>
    <name evidence="2" type="ORF">CRX47_15330</name>
</gene>
<dbReference type="Gene3D" id="1.20.1440.60">
    <property type="entry name" value="23S rRNA-intervening sequence"/>
    <property type="match status" value="1"/>
</dbReference>
<dbReference type="AlphaFoldDB" id="A0A7U4LM47"/>
<sequence length="77" mass="8769">MYSNIIVDKSFKFAVNIVELYKIMINVKKEYVLSKQLLRSGTSIGANVKEGIKTISKADFRNKMSIALRKLMEQNIG</sequence>
<evidence type="ECO:0000313" key="3">
    <source>
        <dbReference type="Proteomes" id="UP000033052"/>
    </source>
</evidence>
<dbReference type="Proteomes" id="UP000223854">
    <property type="component" value="Unassembled WGS sequence"/>
</dbReference>
<reference evidence="2 4" key="3">
    <citation type="submission" date="2017-09" db="EMBL/GenBank/DDBJ databases">
        <title>FDA dAtabase for Regulatory Grade micrObial Sequences (FDA-ARGOS): Supporting development and validation of Infectious Disease Dx tests.</title>
        <authorList>
            <person name="Kerrigan L."/>
            <person name="Long C."/>
            <person name="Tallon L.J."/>
            <person name="Sadzewicz L."/>
            <person name="Ott S."/>
            <person name="Zhao X."/>
            <person name="Nagaraj S."/>
            <person name="Vavikolanu K."/>
            <person name="Aluvathingal J."/>
            <person name="Nadendla S."/>
            <person name="Sichtig H."/>
        </authorList>
    </citation>
    <scope>NUCLEOTIDE SEQUENCE [LARGE SCALE GENOMIC DNA]</scope>
    <source>
        <strain evidence="2 4">FDAARGOS_423</strain>
    </source>
</reference>
<dbReference type="KEGG" id="cld:CLSPO_c08980"/>
<protein>
    <submittedName>
        <fullName evidence="1">Four helix bundle protein</fullName>
    </submittedName>
</protein>
<evidence type="ECO:0000313" key="4">
    <source>
        <dbReference type="Proteomes" id="UP000223854"/>
    </source>
</evidence>
<dbReference type="EMBL" id="CP009225">
    <property type="protein sequence ID" value="AKC61618.1"/>
    <property type="molecule type" value="Genomic_DNA"/>
</dbReference>
<evidence type="ECO:0000313" key="2">
    <source>
        <dbReference type="EMBL" id="PHH01148.1"/>
    </source>
</evidence>
<dbReference type="PANTHER" id="PTHR38471:SF2">
    <property type="entry name" value="FOUR HELIX BUNDLE PROTEIN"/>
    <property type="match status" value="1"/>
</dbReference>
<reference evidence="1 3" key="2">
    <citation type="journal article" date="2015" name="PLoS ONE">
        <title>A universal mariner transposon system for forward genetic studies in the genus clostridium.</title>
        <authorList>
            <person name="Zhang Y."/>
            <person name="Grosse-Honebrink A."/>
            <person name="Minton N.P."/>
        </authorList>
    </citation>
    <scope>NUCLEOTIDE SEQUENCE [LARGE SCALE GENOMIC DNA]</scope>
    <source>
        <strain evidence="1 3">NCIMB 10696</strain>
    </source>
</reference>
<dbReference type="InterPro" id="IPR012657">
    <property type="entry name" value="23S_rRNA-intervening_sequence"/>
</dbReference>
<name>A0A7U4LM47_CLOSG</name>
<dbReference type="Pfam" id="PF05635">
    <property type="entry name" value="23S_rRNA_IVP"/>
    <property type="match status" value="1"/>
</dbReference>
<reference evidence="1" key="1">
    <citation type="submission" date="2014-08" db="EMBL/GenBank/DDBJ databases">
        <authorList>
            <person name="Kubiak A."/>
            <person name="Poehlein A."/>
            <person name="Daniel R."/>
            <person name="Minton N.P."/>
        </authorList>
    </citation>
    <scope>NUCLEOTIDE SEQUENCE</scope>
    <source>
        <strain evidence="1">NCIMB 10696</strain>
    </source>
</reference>
<dbReference type="SUPFAM" id="SSF158446">
    <property type="entry name" value="IVS-encoded protein-like"/>
    <property type="match status" value="1"/>
</dbReference>
<accession>A0A7U4LM47</accession>
<keyword evidence="4" id="KW-1185">Reference proteome</keyword>
<organism evidence="1 3">
    <name type="scientific">Clostridium sporogenes</name>
    <dbReference type="NCBI Taxonomy" id="1509"/>
    <lineage>
        <taxon>Bacteria</taxon>
        <taxon>Bacillati</taxon>
        <taxon>Bacillota</taxon>
        <taxon>Clostridia</taxon>
        <taxon>Eubacteriales</taxon>
        <taxon>Clostridiaceae</taxon>
        <taxon>Clostridium</taxon>
    </lineage>
</organism>
<dbReference type="NCBIfam" id="TIGR02436">
    <property type="entry name" value="four helix bundle protein"/>
    <property type="match status" value="1"/>
</dbReference>